<dbReference type="Proteomes" id="UP000814128">
    <property type="component" value="Unassembled WGS sequence"/>
</dbReference>
<gene>
    <name evidence="1" type="ORF">K488DRAFT_59634</name>
</gene>
<dbReference type="EMBL" id="MU273797">
    <property type="protein sequence ID" value="KAI0028064.1"/>
    <property type="molecule type" value="Genomic_DNA"/>
</dbReference>
<name>A0ACB8Q8N3_9AGAM</name>
<reference evidence="1" key="2">
    <citation type="journal article" date="2022" name="New Phytol.">
        <title>Evolutionary transition to the ectomycorrhizal habit in the genomes of a hyperdiverse lineage of mushroom-forming fungi.</title>
        <authorList>
            <person name="Looney B."/>
            <person name="Miyauchi S."/>
            <person name="Morin E."/>
            <person name="Drula E."/>
            <person name="Courty P.E."/>
            <person name="Kohler A."/>
            <person name="Kuo A."/>
            <person name="LaButti K."/>
            <person name="Pangilinan J."/>
            <person name="Lipzen A."/>
            <person name="Riley R."/>
            <person name="Andreopoulos W."/>
            <person name="He G."/>
            <person name="Johnson J."/>
            <person name="Nolan M."/>
            <person name="Tritt A."/>
            <person name="Barry K.W."/>
            <person name="Grigoriev I.V."/>
            <person name="Nagy L.G."/>
            <person name="Hibbett D."/>
            <person name="Henrissat B."/>
            <person name="Matheny P.B."/>
            <person name="Labbe J."/>
            <person name="Martin F.M."/>
        </authorList>
    </citation>
    <scope>NUCLEOTIDE SEQUENCE</scope>
    <source>
        <strain evidence="1">EC-137</strain>
    </source>
</reference>
<keyword evidence="2" id="KW-1185">Reference proteome</keyword>
<sequence length="540" mass="56802">MLLARPGRFFIRSVACSTRALSSRASAVLSALDIPTTPVELDGVYDGTWKGSGDFIESICPATGEILARVKTASPQELHHAIDRTREAYLAIRTMPAPRRGEIIRQIREALFAKREQLGALVSLEMGKIRTEGVGEVQEFVDICDYAVGLSRMMNGRVVASERPGHSILEVPNPLGVVAVLSAFNFPVAVYGWNLSVSLAAGNATLWKPSPTTPLCSIAVTKIISSVLEKNGLPGAVAGLVTGGKDVGEAVVQSKDVDMVSFTGSEHVGRIVGKAVQARFGKALLELGGNNAAIIMPDADLPLAVPAVFFGAVGTAGQRCTSTRRLYLHSSIAPDFISRLQKLYASVAPGDPLDSATLLGPVHTAAALRIHEEAIEDAKASGGEVLTGGTPFAASDLSSHLRGGFFARPTIVRPGTSSVQHPAWSTERFAPVLRVAEFSDLSEAIAWNNGVPQGLSSSLWTRDMRNVGKWIGAEGSDAGIVNVNVGTSGAEIGAAFGGNKSTGWGRESGGDAWKQYCRWSACTINFSDAAPLAQGVSFPA</sequence>
<proteinExistence type="predicted"/>
<evidence type="ECO:0000313" key="1">
    <source>
        <dbReference type="EMBL" id="KAI0028064.1"/>
    </source>
</evidence>
<accession>A0ACB8Q8N3</accession>
<protein>
    <submittedName>
        <fullName evidence="1">NAD-aldehyde dehydrogenase</fullName>
    </submittedName>
</protein>
<organism evidence="1 2">
    <name type="scientific">Vararia minispora EC-137</name>
    <dbReference type="NCBI Taxonomy" id="1314806"/>
    <lineage>
        <taxon>Eukaryota</taxon>
        <taxon>Fungi</taxon>
        <taxon>Dikarya</taxon>
        <taxon>Basidiomycota</taxon>
        <taxon>Agaricomycotina</taxon>
        <taxon>Agaricomycetes</taxon>
        <taxon>Russulales</taxon>
        <taxon>Lachnocladiaceae</taxon>
        <taxon>Vararia</taxon>
    </lineage>
</organism>
<comment type="caution">
    <text evidence="1">The sequence shown here is derived from an EMBL/GenBank/DDBJ whole genome shotgun (WGS) entry which is preliminary data.</text>
</comment>
<reference evidence="1" key="1">
    <citation type="submission" date="2021-02" db="EMBL/GenBank/DDBJ databases">
        <authorList>
            <consortium name="DOE Joint Genome Institute"/>
            <person name="Ahrendt S."/>
            <person name="Looney B.P."/>
            <person name="Miyauchi S."/>
            <person name="Morin E."/>
            <person name="Drula E."/>
            <person name="Courty P.E."/>
            <person name="Chicoki N."/>
            <person name="Fauchery L."/>
            <person name="Kohler A."/>
            <person name="Kuo A."/>
            <person name="Labutti K."/>
            <person name="Pangilinan J."/>
            <person name="Lipzen A."/>
            <person name="Riley R."/>
            <person name="Andreopoulos W."/>
            <person name="He G."/>
            <person name="Johnson J."/>
            <person name="Barry K.W."/>
            <person name="Grigoriev I.V."/>
            <person name="Nagy L."/>
            <person name="Hibbett D."/>
            <person name="Henrissat B."/>
            <person name="Matheny P.B."/>
            <person name="Labbe J."/>
            <person name="Martin F."/>
        </authorList>
    </citation>
    <scope>NUCLEOTIDE SEQUENCE</scope>
    <source>
        <strain evidence="1">EC-137</strain>
    </source>
</reference>
<evidence type="ECO:0000313" key="2">
    <source>
        <dbReference type="Proteomes" id="UP000814128"/>
    </source>
</evidence>